<evidence type="ECO:0000313" key="3">
    <source>
        <dbReference type="Proteomes" id="UP000231019"/>
    </source>
</evidence>
<evidence type="ECO:0000313" key="2">
    <source>
        <dbReference type="EMBL" id="PIW15413.1"/>
    </source>
</evidence>
<dbReference type="EMBL" id="PFFQ01000053">
    <property type="protein sequence ID" value="PIW15413.1"/>
    <property type="molecule type" value="Genomic_DNA"/>
</dbReference>
<protein>
    <submittedName>
        <fullName evidence="2">Uncharacterized protein</fullName>
    </submittedName>
</protein>
<comment type="caution">
    <text evidence="2">The sequence shown here is derived from an EMBL/GenBank/DDBJ whole genome shotgun (WGS) entry which is preliminary data.</text>
</comment>
<evidence type="ECO:0000256" key="1">
    <source>
        <dbReference type="SAM" id="MobiDB-lite"/>
    </source>
</evidence>
<name>A0A2M7G1D5_9BACT</name>
<dbReference type="Proteomes" id="UP000231019">
    <property type="component" value="Unassembled WGS sequence"/>
</dbReference>
<dbReference type="AlphaFoldDB" id="A0A2M7G1D5"/>
<organism evidence="2 3">
    <name type="scientific">bacterium (Candidatus Blackallbacteria) CG17_big_fil_post_rev_8_21_14_2_50_48_46</name>
    <dbReference type="NCBI Taxonomy" id="2014261"/>
    <lineage>
        <taxon>Bacteria</taxon>
        <taxon>Candidatus Blackallbacteria</taxon>
    </lineage>
</organism>
<proteinExistence type="predicted"/>
<feature type="compositionally biased region" description="Basic and acidic residues" evidence="1">
    <location>
        <begin position="40"/>
        <end position="57"/>
    </location>
</feature>
<accession>A0A2M7G1D5</accession>
<reference evidence="2 3" key="1">
    <citation type="submission" date="2017-09" db="EMBL/GenBank/DDBJ databases">
        <title>Depth-based differentiation of microbial function through sediment-hosted aquifers and enrichment of novel symbionts in the deep terrestrial subsurface.</title>
        <authorList>
            <person name="Probst A.J."/>
            <person name="Ladd B."/>
            <person name="Jarett J.K."/>
            <person name="Geller-Mcgrath D.E."/>
            <person name="Sieber C.M."/>
            <person name="Emerson J.B."/>
            <person name="Anantharaman K."/>
            <person name="Thomas B.C."/>
            <person name="Malmstrom R."/>
            <person name="Stieglmeier M."/>
            <person name="Klingl A."/>
            <person name="Woyke T."/>
            <person name="Ryan C.M."/>
            <person name="Banfield J.F."/>
        </authorList>
    </citation>
    <scope>NUCLEOTIDE SEQUENCE [LARGE SCALE GENOMIC DNA]</scope>
    <source>
        <strain evidence="2">CG17_big_fil_post_rev_8_21_14_2_50_48_46</strain>
    </source>
</reference>
<sequence>MIQILESEKENVAWVVEQRQEKSPDLGDKIPFIQAQKSSGKQEGRQEGQLEGRRETARQTLCPSWL</sequence>
<gene>
    <name evidence="2" type="ORF">COW36_18540</name>
</gene>
<feature type="region of interest" description="Disordered" evidence="1">
    <location>
        <begin position="20"/>
        <end position="66"/>
    </location>
</feature>